<reference evidence="3 4" key="1">
    <citation type="submission" date="2016-07" db="EMBL/GenBank/DDBJ databases">
        <title>Pervasive Adenine N6-methylation of Active Genes in Fungi.</title>
        <authorList>
            <consortium name="DOE Joint Genome Institute"/>
            <person name="Mondo S.J."/>
            <person name="Dannebaum R.O."/>
            <person name="Kuo R.C."/>
            <person name="Labutti K."/>
            <person name="Haridas S."/>
            <person name="Kuo A."/>
            <person name="Salamov A."/>
            <person name="Ahrendt S.R."/>
            <person name="Lipzen A."/>
            <person name="Sullivan W."/>
            <person name="Andreopoulos W.B."/>
            <person name="Clum A."/>
            <person name="Lindquist E."/>
            <person name="Daum C."/>
            <person name="Ramamoorthy G.K."/>
            <person name="Gryganskyi A."/>
            <person name="Culley D."/>
            <person name="Magnuson J.K."/>
            <person name="James T.Y."/>
            <person name="O'Malley M.A."/>
            <person name="Stajich J.E."/>
            <person name="Spatafora J.W."/>
            <person name="Visel A."/>
            <person name="Grigoriev I.V."/>
        </authorList>
    </citation>
    <scope>NUCLEOTIDE SEQUENCE [LARGE SCALE GENOMIC DNA]</scope>
    <source>
        <strain evidence="3 4">CBS 931.73</strain>
    </source>
</reference>
<keyword evidence="4" id="KW-1185">Reference proteome</keyword>
<feature type="compositionally biased region" description="Basic and acidic residues" evidence="1">
    <location>
        <begin position="43"/>
        <end position="65"/>
    </location>
</feature>
<keyword evidence="2" id="KW-0812">Transmembrane</keyword>
<name>A0A1Y1Y5Z5_9FUNG</name>
<evidence type="ECO:0000256" key="1">
    <source>
        <dbReference type="SAM" id="MobiDB-lite"/>
    </source>
</evidence>
<dbReference type="Pfam" id="PF07543">
    <property type="entry name" value="PGA2"/>
    <property type="match status" value="1"/>
</dbReference>
<feature type="compositionally biased region" description="Acidic residues" evidence="1">
    <location>
        <begin position="66"/>
        <end position="81"/>
    </location>
</feature>
<evidence type="ECO:0000313" key="3">
    <source>
        <dbReference type="EMBL" id="ORX93450.1"/>
    </source>
</evidence>
<protein>
    <submittedName>
        <fullName evidence="3">Uncharacterized protein</fullName>
    </submittedName>
</protein>
<organism evidence="3 4">
    <name type="scientific">Basidiobolus meristosporus CBS 931.73</name>
    <dbReference type="NCBI Taxonomy" id="1314790"/>
    <lineage>
        <taxon>Eukaryota</taxon>
        <taxon>Fungi</taxon>
        <taxon>Fungi incertae sedis</taxon>
        <taxon>Zoopagomycota</taxon>
        <taxon>Entomophthoromycotina</taxon>
        <taxon>Basidiobolomycetes</taxon>
        <taxon>Basidiobolales</taxon>
        <taxon>Basidiobolaceae</taxon>
        <taxon>Basidiobolus</taxon>
    </lineage>
</organism>
<evidence type="ECO:0000313" key="4">
    <source>
        <dbReference type="Proteomes" id="UP000193498"/>
    </source>
</evidence>
<sequence>MIDFTYNPSGIVWTLLILTAWIIGRPYFKRFLERDMLRQQEKYQKRMEEEERLRREEEERERLEGISEDDSEEDSETEELLAEEKPVQSRKTQ</sequence>
<gene>
    <name evidence="3" type="ORF">K493DRAFT_316022</name>
</gene>
<keyword evidence="2" id="KW-1133">Transmembrane helix</keyword>
<keyword evidence="2" id="KW-0472">Membrane</keyword>
<accession>A0A1Y1Y5Z5</accession>
<dbReference type="InParanoid" id="A0A1Y1Y5Z5"/>
<feature type="transmembrane region" description="Helical" evidence="2">
    <location>
        <begin position="6"/>
        <end position="28"/>
    </location>
</feature>
<feature type="region of interest" description="Disordered" evidence="1">
    <location>
        <begin position="43"/>
        <end position="93"/>
    </location>
</feature>
<dbReference type="EMBL" id="MCFE01000236">
    <property type="protein sequence ID" value="ORX93450.1"/>
    <property type="molecule type" value="Genomic_DNA"/>
</dbReference>
<evidence type="ECO:0000256" key="2">
    <source>
        <dbReference type="SAM" id="Phobius"/>
    </source>
</evidence>
<dbReference type="Proteomes" id="UP000193498">
    <property type="component" value="Unassembled WGS sequence"/>
</dbReference>
<dbReference type="InterPro" id="IPR011431">
    <property type="entry name" value="Trafficking_Pga2"/>
</dbReference>
<proteinExistence type="predicted"/>
<dbReference type="AlphaFoldDB" id="A0A1Y1Y5Z5"/>
<comment type="caution">
    <text evidence="3">The sequence shown here is derived from an EMBL/GenBank/DDBJ whole genome shotgun (WGS) entry which is preliminary data.</text>
</comment>